<dbReference type="VEuPathDB" id="PlasmoDB:PVP01_0005410"/>
<reference evidence="2 3" key="1">
    <citation type="submission" date="2016-07" db="EMBL/GenBank/DDBJ databases">
        <authorList>
            <consortium name="Pathogen Informatics"/>
        </authorList>
    </citation>
    <scope>NUCLEOTIDE SEQUENCE [LARGE SCALE GENOMIC DNA]</scope>
</reference>
<dbReference type="VEuPathDB" id="PlasmoDB:PVPAM_050008500"/>
<sequence>MAGCSGHDVDYITYDCYKELKHYFHEKVKLSEDSAEILRKALSTVTNKHPDMNSIPEIFKSLGTFYTGDHAFSSIGQIPSCIYVNYWLNKKLRNVYYNVPEHKFNVFKEFSDKFAKERNSIKNSCNLYMKYYNEDKWDRIKFLYEWYDKFEELISSKKHKTDLECNDITILRKEFNEFTKKHDRKDEELMNKLIKFKDLLPTKLSEINSNCKDEIKYFQYPPQEEERRAAVKAQEEQQRAAIKAQEEQQRAAEQAKALRQTDQRTLIIPPNHEQTEPLTDGSRNNLLLETHRRSPEMFPPKVHEDSERQVFTGPTRFIPGSFREHTDGLEYQLEKNTELENANMSPDYRPGVFGTLKNTFTDVLGQVDPVPVVGVSGGMGALFLLFRLEPSLEEDEDAYVEFLVVPMDHSQENSQIFKIMKVGILDMAQ</sequence>
<dbReference type="EMBL" id="FLYH01000001">
    <property type="protein sequence ID" value="SCA83355.1"/>
    <property type="molecule type" value="Genomic_DNA"/>
</dbReference>
<dbReference type="VEuPathDB" id="PlasmoDB:PVX_106210"/>
<dbReference type="Pfam" id="PF05795">
    <property type="entry name" value="Plasmodium_Vir"/>
    <property type="match status" value="1"/>
</dbReference>
<dbReference type="InterPro" id="IPR008780">
    <property type="entry name" value="Plasmodium_Vir"/>
</dbReference>
<protein>
    <submittedName>
        <fullName evidence="2">VIR protein</fullName>
    </submittedName>
</protein>
<evidence type="ECO:0000313" key="3">
    <source>
        <dbReference type="Proteomes" id="UP000196402"/>
    </source>
</evidence>
<dbReference type="AlphaFoldDB" id="A0A1G4EHZ5"/>
<name>A0A1G4EHZ5_PLAVI</name>
<evidence type="ECO:0000313" key="2">
    <source>
        <dbReference type="EMBL" id="SCA83355.1"/>
    </source>
</evidence>
<evidence type="ECO:0000256" key="1">
    <source>
        <dbReference type="SAM" id="Coils"/>
    </source>
</evidence>
<feature type="coiled-coil region" evidence="1">
    <location>
        <begin position="228"/>
        <end position="264"/>
    </location>
</feature>
<dbReference type="VEuPathDB" id="PlasmoDB:PVW1_040006600"/>
<dbReference type="Proteomes" id="UP000196402">
    <property type="component" value="Unassembled WGS sequence"/>
</dbReference>
<proteinExistence type="predicted"/>
<gene>
    <name evidence="2" type="ORF">PVT01_000006200</name>
</gene>
<keyword evidence="1" id="KW-0175">Coiled coil</keyword>
<dbReference type="VEuPathDB" id="PlasmoDB:PVX_063690"/>
<accession>A0A1G4EHZ5</accession>
<organism evidence="2 3">
    <name type="scientific">Plasmodium vivax</name>
    <name type="common">malaria parasite P. vivax</name>
    <dbReference type="NCBI Taxonomy" id="5855"/>
    <lineage>
        <taxon>Eukaryota</taxon>
        <taxon>Sar</taxon>
        <taxon>Alveolata</taxon>
        <taxon>Apicomplexa</taxon>
        <taxon>Aconoidasida</taxon>
        <taxon>Haemosporida</taxon>
        <taxon>Plasmodiidae</taxon>
        <taxon>Plasmodium</taxon>
        <taxon>Plasmodium (Plasmodium)</taxon>
    </lineage>
</organism>